<dbReference type="PANTHER" id="PTHR47592:SF27">
    <property type="entry name" value="OS08G0421700 PROTEIN"/>
    <property type="match status" value="1"/>
</dbReference>
<dbReference type="SUPFAM" id="SSF53098">
    <property type="entry name" value="Ribonuclease H-like"/>
    <property type="match status" value="1"/>
</dbReference>
<organism evidence="4">
    <name type="scientific">Anthurium amnicola</name>
    <dbReference type="NCBI Taxonomy" id="1678845"/>
    <lineage>
        <taxon>Eukaryota</taxon>
        <taxon>Viridiplantae</taxon>
        <taxon>Streptophyta</taxon>
        <taxon>Embryophyta</taxon>
        <taxon>Tracheophyta</taxon>
        <taxon>Spermatophyta</taxon>
        <taxon>Magnoliopsida</taxon>
        <taxon>Liliopsida</taxon>
        <taxon>Araceae</taxon>
        <taxon>Pothoideae</taxon>
        <taxon>Potheae</taxon>
        <taxon>Anthurium</taxon>
    </lineage>
</organism>
<dbReference type="Pfam" id="PF22936">
    <property type="entry name" value="Pol_BBD"/>
    <property type="match status" value="1"/>
</dbReference>
<dbReference type="GO" id="GO:0003676">
    <property type="term" value="F:nucleic acid binding"/>
    <property type="evidence" value="ECO:0007669"/>
    <property type="project" value="InterPro"/>
</dbReference>
<proteinExistence type="predicted"/>
<evidence type="ECO:0000313" key="4">
    <source>
        <dbReference type="EMBL" id="JAT57914.1"/>
    </source>
</evidence>
<evidence type="ECO:0000256" key="1">
    <source>
        <dbReference type="SAM" id="MobiDB-lite"/>
    </source>
</evidence>
<protein>
    <submittedName>
        <fullName evidence="4">Retrovirus-related Pol polyprotein from transposon TNT 1-94</fullName>
    </submittedName>
</protein>
<accession>A0A1D1YTG3</accession>
<dbReference type="EMBL" id="GDJX01010022">
    <property type="protein sequence ID" value="JAT57914.1"/>
    <property type="molecule type" value="Transcribed_RNA"/>
</dbReference>
<dbReference type="Gene3D" id="4.10.60.10">
    <property type="entry name" value="Zinc finger, CCHC-type"/>
    <property type="match status" value="1"/>
</dbReference>
<dbReference type="InterPro" id="IPR036397">
    <property type="entry name" value="RNaseH_sf"/>
</dbReference>
<dbReference type="InterPro" id="IPR054722">
    <property type="entry name" value="PolX-like_BBD"/>
</dbReference>
<dbReference type="Gene3D" id="3.30.420.10">
    <property type="entry name" value="Ribonuclease H-like superfamily/Ribonuclease H"/>
    <property type="match status" value="1"/>
</dbReference>
<dbReference type="InterPro" id="IPR012337">
    <property type="entry name" value="RNaseH-like_sf"/>
</dbReference>
<dbReference type="PANTHER" id="PTHR47592">
    <property type="entry name" value="PBF68 PROTEIN"/>
    <property type="match status" value="1"/>
</dbReference>
<dbReference type="Pfam" id="PF14223">
    <property type="entry name" value="Retrotran_gag_2"/>
    <property type="match status" value="1"/>
</dbReference>
<feature type="domain" description="Retrovirus-related Pol polyprotein from transposon TNT 1-94-like beta-barrel" evidence="3">
    <location>
        <begin position="285"/>
        <end position="365"/>
    </location>
</feature>
<evidence type="ECO:0000259" key="3">
    <source>
        <dbReference type="Pfam" id="PF22936"/>
    </source>
</evidence>
<dbReference type="AlphaFoldDB" id="A0A1D1YTG3"/>
<reference evidence="4" key="1">
    <citation type="submission" date="2015-07" db="EMBL/GenBank/DDBJ databases">
        <title>Transcriptome Assembly of Anthurium amnicola.</title>
        <authorList>
            <person name="Suzuki J."/>
        </authorList>
    </citation>
    <scope>NUCLEOTIDE SEQUENCE</scope>
</reference>
<feature type="non-terminal residue" evidence="4">
    <location>
        <position position="529"/>
    </location>
</feature>
<gene>
    <name evidence="4" type="primary">POLX_261</name>
    <name evidence="4" type="ORF">g.128261</name>
</gene>
<sequence>MATKFEIEKFDRNISFGIWQVKMRAILTQQGLQKALLGIEKMSSTLSQEEKQDMDERALAVIQLCLSNEVLREVIHEKSAAALWLKLESLYMTKSLTSKLHLKQRLFMLKMVEGTSVKTHLDEFNSILMDLENLEVKIEDEDQALLLLCSLPPSFKHFRETLLYGRDSISVEDVKSSLFSKELMDRDLTGCSSEGVSEGLVARGRSQERSFEKKKGERRSKSRNKFKICNYCKMKGHIKSECYGLKNKQKKEEKNPEKAAEVGVAKDECEDYVLSVNAVRSNDEWILDSGYSYHMCPYKDRFHTYEHDDGGVVLMGNNAPRKTIGIGSIRIKMYDGIVRTLTQVRHVLDLKKNLISLGTLEANGCKYSAEGGVLRVSRGALILMKVKRTNSLYTLIGTTVTGAAAAVSPSMSESEVTKLWHMRLGHMSEKGMTMLSKRGLLCGQSTGKVEFCEHCIFGKQRKVSFQTTIHRTKATLDYIHSDLWGPARVPSKGGARYFLTFIDDYSRKVWVFMLKHKDEVFMKFKQWKV</sequence>
<feature type="compositionally biased region" description="Basic and acidic residues" evidence="1">
    <location>
        <begin position="205"/>
        <end position="215"/>
    </location>
</feature>
<dbReference type="Pfam" id="PF13976">
    <property type="entry name" value="gag_pre-integrs"/>
    <property type="match status" value="1"/>
</dbReference>
<evidence type="ECO:0000259" key="2">
    <source>
        <dbReference type="Pfam" id="PF13976"/>
    </source>
</evidence>
<feature type="region of interest" description="Disordered" evidence="1">
    <location>
        <begin position="199"/>
        <end position="219"/>
    </location>
</feature>
<dbReference type="InterPro" id="IPR025724">
    <property type="entry name" value="GAG-pre-integrase_dom"/>
</dbReference>
<feature type="domain" description="GAG-pre-integrase" evidence="2">
    <location>
        <begin position="392"/>
        <end position="460"/>
    </location>
</feature>
<name>A0A1D1YTG3_9ARAE</name>